<keyword evidence="1" id="KW-0175">Coiled coil</keyword>
<name>A0A5J6LFR8_9GAMM</name>
<evidence type="ECO:0000256" key="1">
    <source>
        <dbReference type="SAM" id="Coils"/>
    </source>
</evidence>
<feature type="coiled-coil region" evidence="1">
    <location>
        <begin position="637"/>
        <end position="671"/>
    </location>
</feature>
<accession>A0A5J6LFR8</accession>
<keyword evidence="2" id="KW-0732">Signal</keyword>
<dbReference type="PANTHER" id="PTHR38075:SF1">
    <property type="entry name" value="DUF4139 DOMAIN-CONTAINING PROTEIN"/>
    <property type="match status" value="1"/>
</dbReference>
<evidence type="ECO:0000256" key="2">
    <source>
        <dbReference type="SAM" id="SignalP"/>
    </source>
</evidence>
<evidence type="ECO:0008006" key="5">
    <source>
        <dbReference type="Google" id="ProtNLM"/>
    </source>
</evidence>
<evidence type="ECO:0000313" key="4">
    <source>
        <dbReference type="Proteomes" id="UP000325606"/>
    </source>
</evidence>
<keyword evidence="4" id="KW-1185">Reference proteome</keyword>
<dbReference type="RefSeq" id="WP_151056364.1">
    <property type="nucleotide sequence ID" value="NZ_CP044222.1"/>
</dbReference>
<dbReference type="KEGG" id="nik:F5I99_12150"/>
<organism evidence="3 4">
    <name type="scientific">Nitrincola iocasae</name>
    <dbReference type="NCBI Taxonomy" id="2614693"/>
    <lineage>
        <taxon>Bacteria</taxon>
        <taxon>Pseudomonadati</taxon>
        <taxon>Pseudomonadota</taxon>
        <taxon>Gammaproteobacteria</taxon>
        <taxon>Oceanospirillales</taxon>
        <taxon>Oceanospirillaceae</taxon>
        <taxon>Nitrincola</taxon>
    </lineage>
</organism>
<feature type="chain" id="PRO_5023832573" description="DUF4139 domain-containing protein" evidence="2">
    <location>
        <begin position="38"/>
        <end position="679"/>
    </location>
</feature>
<reference evidence="3 4" key="1">
    <citation type="submission" date="2019-09" db="EMBL/GenBank/DDBJ databases">
        <title>Nitrincola iocasae sp. nov., a bacterium isolated from the sediment collected at a cold seep field in South China Sea.</title>
        <authorList>
            <person name="Zhang H."/>
            <person name="Wang H."/>
            <person name="Li C."/>
        </authorList>
    </citation>
    <scope>NUCLEOTIDE SEQUENCE [LARGE SCALE GENOMIC DNA]</scope>
    <source>
        <strain evidence="3 4">KXZD1103</strain>
    </source>
</reference>
<evidence type="ECO:0000313" key="3">
    <source>
        <dbReference type="EMBL" id="QEW07196.1"/>
    </source>
</evidence>
<proteinExistence type="predicted"/>
<dbReference type="Proteomes" id="UP000325606">
    <property type="component" value="Chromosome"/>
</dbReference>
<dbReference type="PANTHER" id="PTHR38075">
    <property type="entry name" value="DUF4139 DOMAIN-CONTAINING PROTEIN"/>
    <property type="match status" value="1"/>
</dbReference>
<sequence>MILPPQYPAYLKRCLPAVSIMSASFWVVASLSQSAWASQTFPEAVLPIERVVLSTSGVGLFQQGGKVDGPVQVQLQASSTEMNDLLKSLVFWDQGNGRILGVSYPGQSALDRTLSSLRVDLSGNPGWVEVFTQLRGQAIQVETLQGSLLTGRILGADRRTLRVADQFAELDYLNLVTETGLESLSLDQIRRFELTDTRLQADLNRALNALAQDRHNERKAVNLYLEGEGERDVAVTYVAAAPVWKTSYRLLLNESDSKAASLQTWALVENASDQDWQNISLALISGRPLSFIEDLYQSRFIDRPVYESVAFEGIAPQAYALARGAALDEEFVPLRAVAAAPMRAPAPSMESAPKAGSMASVEGQDLGSHFEYRLENVSLSRQQSAMLPILNASVEIAPVSIYDTSVHPRHPLRGAYLANTSDKPLPEGPMTVMMGQSYVGDARIDHIPPGAKRLISYAVDLDLQVLPQTTQQETQLTQGKIEQGVLMLQQTRQRETVYHAINESAQDRNLVIVHPRQQGWELESDAERLEQTEEHYRLAVDLLAHSEQPVLVKEVKIDWEHFQLAALSETQLFYWSSQAQLSVELKSQVERAASLRQAWSRAERSLQDRKGAIESIYQEQARIRANLEVLEPGSALYQRLVNQLSEQEDELHSLNASVKQAEAEVHLAREAFETFIAQL</sequence>
<dbReference type="AlphaFoldDB" id="A0A5J6LFR8"/>
<gene>
    <name evidence="3" type="ORF">F5I99_12150</name>
</gene>
<protein>
    <recommendedName>
        <fullName evidence="5">DUF4139 domain-containing protein</fullName>
    </recommendedName>
</protein>
<feature type="signal peptide" evidence="2">
    <location>
        <begin position="1"/>
        <end position="37"/>
    </location>
</feature>
<dbReference type="EMBL" id="CP044222">
    <property type="protein sequence ID" value="QEW07196.1"/>
    <property type="molecule type" value="Genomic_DNA"/>
</dbReference>